<gene>
    <name evidence="6" type="ORF">WAK64_11190</name>
</gene>
<feature type="compositionally biased region" description="Low complexity" evidence="2">
    <location>
        <begin position="267"/>
        <end position="295"/>
    </location>
</feature>
<evidence type="ECO:0000259" key="5">
    <source>
        <dbReference type="Pfam" id="PF24568"/>
    </source>
</evidence>
<dbReference type="Gene3D" id="6.10.250.3150">
    <property type="match status" value="1"/>
</dbReference>
<dbReference type="InterPro" id="IPR011055">
    <property type="entry name" value="Dup_hybrid_motif"/>
</dbReference>
<feature type="domain" description="Peptidoglycan hydrolase PcsB coiled-coil" evidence="5">
    <location>
        <begin position="106"/>
        <end position="180"/>
    </location>
</feature>
<feature type="region of interest" description="Disordered" evidence="2">
    <location>
        <begin position="262"/>
        <end position="297"/>
    </location>
</feature>
<organism evidence="6 7">
    <name type="scientific">Bacillus spongiae</name>
    <dbReference type="NCBI Taxonomy" id="2683610"/>
    <lineage>
        <taxon>Bacteria</taxon>
        <taxon>Bacillati</taxon>
        <taxon>Bacillota</taxon>
        <taxon>Bacilli</taxon>
        <taxon>Bacillales</taxon>
        <taxon>Bacillaceae</taxon>
        <taxon>Bacillus</taxon>
    </lineage>
</organism>
<feature type="region of interest" description="Disordered" evidence="2">
    <location>
        <begin position="32"/>
        <end position="51"/>
    </location>
</feature>
<dbReference type="InterPro" id="IPR050570">
    <property type="entry name" value="Cell_wall_metabolism_enzyme"/>
</dbReference>
<dbReference type="CDD" id="cd12797">
    <property type="entry name" value="M23_peptidase"/>
    <property type="match status" value="1"/>
</dbReference>
<protein>
    <submittedName>
        <fullName evidence="6">Peptidoglycan DD-metalloendopeptidase family protein</fullName>
    </submittedName>
</protein>
<feature type="domain" description="M23ase beta-sheet core" evidence="4">
    <location>
        <begin position="319"/>
        <end position="412"/>
    </location>
</feature>
<feature type="chain" id="PRO_5045610679" evidence="3">
    <location>
        <begin position="27"/>
        <end position="429"/>
    </location>
</feature>
<feature type="signal peptide" evidence="3">
    <location>
        <begin position="1"/>
        <end position="26"/>
    </location>
</feature>
<evidence type="ECO:0000259" key="4">
    <source>
        <dbReference type="Pfam" id="PF01551"/>
    </source>
</evidence>
<dbReference type="Proteomes" id="UP001312865">
    <property type="component" value="Unassembled WGS sequence"/>
</dbReference>
<dbReference type="Gene3D" id="2.70.70.10">
    <property type="entry name" value="Glucose Permease (Domain IIA)"/>
    <property type="match status" value="1"/>
</dbReference>
<comment type="caution">
    <text evidence="6">The sequence shown here is derived from an EMBL/GenBank/DDBJ whole genome shotgun (WGS) entry which is preliminary data.</text>
</comment>
<keyword evidence="7" id="KW-1185">Reference proteome</keyword>
<dbReference type="Pfam" id="PF01551">
    <property type="entry name" value="Peptidase_M23"/>
    <property type="match status" value="1"/>
</dbReference>
<reference evidence="6 7" key="1">
    <citation type="journal article" date="2018" name="J. Microbiol.">
        <title>Bacillus spongiae sp. nov., isolated from sponge of Jeju Island.</title>
        <authorList>
            <person name="Lee G.E."/>
            <person name="Im W.T."/>
            <person name="Park J.S."/>
        </authorList>
    </citation>
    <scope>NUCLEOTIDE SEQUENCE [LARGE SCALE GENOMIC DNA]</scope>
    <source>
        <strain evidence="6 7">135PIL107-10</strain>
    </source>
</reference>
<evidence type="ECO:0000256" key="1">
    <source>
        <dbReference type="ARBA" id="ARBA00022729"/>
    </source>
</evidence>
<evidence type="ECO:0000256" key="2">
    <source>
        <dbReference type="SAM" id="MobiDB-lite"/>
    </source>
</evidence>
<dbReference type="Pfam" id="PF24568">
    <property type="entry name" value="CC_PcsB"/>
    <property type="match status" value="1"/>
</dbReference>
<evidence type="ECO:0000256" key="3">
    <source>
        <dbReference type="SAM" id="SignalP"/>
    </source>
</evidence>
<dbReference type="SUPFAM" id="SSF51261">
    <property type="entry name" value="Duplicated hybrid motif"/>
    <property type="match status" value="1"/>
</dbReference>
<dbReference type="InterPro" id="IPR016047">
    <property type="entry name" value="M23ase_b-sheet_dom"/>
</dbReference>
<dbReference type="RefSeq" id="WP_336587058.1">
    <property type="nucleotide sequence ID" value="NZ_JBBAXC010000008.1"/>
</dbReference>
<sequence>MKNKPLIALSLAGVLTVGSFPSNSFAQSMNSLKQEQNKLEEEQNEVEGSIDQKQAEIDKNLAKQKDMQAEIVKIDAEIDKNLGEIQKKAAEIEETNIEIDKLKEEIKEIEKKIAERNELLEERARTVQQQGGSASYLDVVLGAKSFSDFISRITAVNTIMDADKNILADQKRDQELLEKKKKEVEEKLESLEAAKNKLEDLKASLDSQKAEKDRLLAQLETEHSSLEEEKEELEEHAHALYEMSKAVETEIIAAEREAQRIAREQAEATAASNTSGSSSSGGSSSAAAPAVSSGSWTKPASGIITTNFGLDVLNGKTRYHYGMDIAKSGSGVPIVAAADGVVSQAKWSNSYGNVVFISHNINGQTYTTVYAHMSSYAVSNLQTVKKGQKIGVMGNTGYSFGQHLHFEVHAGGWNGSKSNAINPRSVINF</sequence>
<dbReference type="PANTHER" id="PTHR21666:SF270">
    <property type="entry name" value="MUREIN HYDROLASE ACTIVATOR ENVC"/>
    <property type="match status" value="1"/>
</dbReference>
<dbReference type="EMBL" id="JBBAXC010000008">
    <property type="protein sequence ID" value="MEI5907620.1"/>
    <property type="molecule type" value="Genomic_DNA"/>
</dbReference>
<evidence type="ECO:0000313" key="7">
    <source>
        <dbReference type="Proteomes" id="UP001312865"/>
    </source>
</evidence>
<dbReference type="PANTHER" id="PTHR21666">
    <property type="entry name" value="PEPTIDASE-RELATED"/>
    <property type="match status" value="1"/>
</dbReference>
<proteinExistence type="predicted"/>
<evidence type="ECO:0000313" key="6">
    <source>
        <dbReference type="EMBL" id="MEI5907620.1"/>
    </source>
</evidence>
<dbReference type="InterPro" id="IPR057309">
    <property type="entry name" value="PcsB_CC"/>
</dbReference>
<name>A0ABU8HE29_9BACI</name>
<keyword evidence="1 3" id="KW-0732">Signal</keyword>
<accession>A0ABU8HE29</accession>